<dbReference type="Proteomes" id="UP001165342">
    <property type="component" value="Unassembled WGS sequence"/>
</dbReference>
<gene>
    <name evidence="2" type="ORF">LZ538_00885</name>
</gene>
<keyword evidence="1" id="KW-0732">Signal</keyword>
<keyword evidence="3" id="KW-1185">Reference proteome</keyword>
<protein>
    <submittedName>
        <fullName evidence="2">Uncharacterized protein</fullName>
    </submittedName>
</protein>
<evidence type="ECO:0000313" key="3">
    <source>
        <dbReference type="Proteomes" id="UP001165342"/>
    </source>
</evidence>
<evidence type="ECO:0000313" key="2">
    <source>
        <dbReference type="EMBL" id="MCL6728611.1"/>
    </source>
</evidence>
<sequence>MKKFRVAALALACASPLSAQTAATAAVDLQYSTPIAGDWTYSRTATGSEASFRNGAGPAQLTLRCTRATRRVTIAKAATGAAPFLSVWTSSLSRSIPASYQPTTQQLVADLAAMDGLLDAMAFSRGRLGVSVTGQPALVLPSWEEIARVVEDCRT</sequence>
<evidence type="ECO:0000256" key="1">
    <source>
        <dbReference type="SAM" id="SignalP"/>
    </source>
</evidence>
<accession>A0ABT0RYI1</accession>
<organism evidence="2 3">
    <name type="scientific">Sphingomonas hankyongi</name>
    <dbReference type="NCBI Taxonomy" id="2908209"/>
    <lineage>
        <taxon>Bacteria</taxon>
        <taxon>Pseudomonadati</taxon>
        <taxon>Pseudomonadota</taxon>
        <taxon>Alphaproteobacteria</taxon>
        <taxon>Sphingomonadales</taxon>
        <taxon>Sphingomonadaceae</taxon>
        <taxon>Sphingomonas</taxon>
    </lineage>
</organism>
<proteinExistence type="predicted"/>
<dbReference type="EMBL" id="JAMGBE010000001">
    <property type="protein sequence ID" value="MCL6728611.1"/>
    <property type="molecule type" value="Genomic_DNA"/>
</dbReference>
<reference evidence="2" key="1">
    <citation type="submission" date="2022-05" db="EMBL/GenBank/DDBJ databases">
        <authorList>
            <person name="Jo J.-H."/>
            <person name="Im W.-T."/>
        </authorList>
    </citation>
    <scope>NUCLEOTIDE SEQUENCE</scope>
    <source>
        <strain evidence="2">SE220</strain>
    </source>
</reference>
<dbReference type="RefSeq" id="WP_249830118.1">
    <property type="nucleotide sequence ID" value="NZ_JAMGBE010000001.1"/>
</dbReference>
<feature type="signal peptide" evidence="1">
    <location>
        <begin position="1"/>
        <end position="19"/>
    </location>
</feature>
<comment type="caution">
    <text evidence="2">The sequence shown here is derived from an EMBL/GenBank/DDBJ whole genome shotgun (WGS) entry which is preliminary data.</text>
</comment>
<name>A0ABT0RYI1_9SPHN</name>
<feature type="chain" id="PRO_5047529131" evidence="1">
    <location>
        <begin position="20"/>
        <end position="155"/>
    </location>
</feature>